<organism evidence="2 3">
    <name type="scientific">Qingshengfaniella alkalisoli</name>
    <dbReference type="NCBI Taxonomy" id="2599296"/>
    <lineage>
        <taxon>Bacteria</taxon>
        <taxon>Pseudomonadati</taxon>
        <taxon>Pseudomonadota</taxon>
        <taxon>Alphaproteobacteria</taxon>
        <taxon>Rhodobacterales</taxon>
        <taxon>Paracoccaceae</taxon>
        <taxon>Qingshengfaniella</taxon>
    </lineage>
</organism>
<protein>
    <submittedName>
        <fullName evidence="2">Serine/threonine protein phosphatase</fullName>
    </submittedName>
</protein>
<accession>A0A5B8IY05</accession>
<evidence type="ECO:0000259" key="1">
    <source>
        <dbReference type="PROSITE" id="PS00125"/>
    </source>
</evidence>
<dbReference type="AlphaFoldDB" id="A0A5B8IY05"/>
<dbReference type="GO" id="GO:0016791">
    <property type="term" value="F:phosphatase activity"/>
    <property type="evidence" value="ECO:0007669"/>
    <property type="project" value="TreeGrafter"/>
</dbReference>
<keyword evidence="3" id="KW-1185">Reference proteome</keyword>
<reference evidence="2 3" key="1">
    <citation type="submission" date="2019-07" db="EMBL/GenBank/DDBJ databases">
        <title>Litoreibacter alkalisoli sp. nov., isolated from saline-alkaline soil.</title>
        <authorList>
            <person name="Wang S."/>
            <person name="Xu L."/>
            <person name="Xing Y.-T."/>
            <person name="Sun J.-Q."/>
        </authorList>
    </citation>
    <scope>NUCLEOTIDE SEQUENCE [LARGE SCALE GENOMIC DNA]</scope>
    <source>
        <strain evidence="2 3">LN3S51</strain>
    </source>
</reference>
<feature type="domain" description="Serine/threonine specific protein phosphatases" evidence="1">
    <location>
        <begin position="90"/>
        <end position="95"/>
    </location>
</feature>
<dbReference type="OrthoDB" id="9807890at2"/>
<dbReference type="PROSITE" id="PS00125">
    <property type="entry name" value="SER_THR_PHOSPHATASE"/>
    <property type="match status" value="1"/>
</dbReference>
<dbReference type="InterPro" id="IPR050126">
    <property type="entry name" value="Ap4A_hydrolase"/>
</dbReference>
<dbReference type="InterPro" id="IPR029052">
    <property type="entry name" value="Metallo-depent_PP-like"/>
</dbReference>
<dbReference type="EMBL" id="CP042261">
    <property type="protein sequence ID" value="QDY69771.1"/>
    <property type="molecule type" value="Genomic_DNA"/>
</dbReference>
<name>A0A5B8IY05_9RHOB</name>
<dbReference type="GO" id="GO:0110154">
    <property type="term" value="P:RNA decapping"/>
    <property type="evidence" value="ECO:0007669"/>
    <property type="project" value="TreeGrafter"/>
</dbReference>
<dbReference type="GO" id="GO:0008803">
    <property type="term" value="F:bis(5'-nucleosyl)-tetraphosphatase (symmetrical) activity"/>
    <property type="evidence" value="ECO:0007669"/>
    <property type="project" value="TreeGrafter"/>
</dbReference>
<dbReference type="RefSeq" id="WP_146365148.1">
    <property type="nucleotide sequence ID" value="NZ_CP042261.1"/>
</dbReference>
<evidence type="ECO:0000313" key="3">
    <source>
        <dbReference type="Proteomes" id="UP000318483"/>
    </source>
</evidence>
<dbReference type="Pfam" id="PF00149">
    <property type="entry name" value="Metallophos"/>
    <property type="match status" value="1"/>
</dbReference>
<gene>
    <name evidence="2" type="ORF">FPZ52_09155</name>
</gene>
<dbReference type="InterPro" id="IPR006186">
    <property type="entry name" value="Ser/Thr-sp_prot-phosphatase"/>
</dbReference>
<evidence type="ECO:0000313" key="2">
    <source>
        <dbReference type="EMBL" id="QDY69771.1"/>
    </source>
</evidence>
<dbReference type="PANTHER" id="PTHR42850:SF4">
    <property type="entry name" value="ZINC-DEPENDENT ENDOPOLYPHOSPHATASE"/>
    <property type="match status" value="1"/>
</dbReference>
<dbReference type="Proteomes" id="UP000318483">
    <property type="component" value="Chromosome"/>
</dbReference>
<sequence>MWRWLKSFMQKHSEPIDRPSPDQLTYVIGDIHGRLDLLEKLLPLIDTHAAGREHTRVFVGDYIDRGPDSAQVLHRLRDINRSDPSGVICLKGNHEDMMLNFLHGREHNSGLWLFNGGDMTLASFGVSPPKDEDDLNSVQADLADAMSGGLADWVEALPTQWTTGKLAVVHAALEPDLPLDQQSDRTRIWGNKEFLIRGRSDGWWVAHGHTVTRPPVIQPSRIATDTGAWFSDTLTAAAIAPDGKVEFIDTLSHQPS</sequence>
<dbReference type="InterPro" id="IPR004843">
    <property type="entry name" value="Calcineurin-like_PHP"/>
</dbReference>
<dbReference type="GO" id="GO:0005737">
    <property type="term" value="C:cytoplasm"/>
    <property type="evidence" value="ECO:0007669"/>
    <property type="project" value="TreeGrafter"/>
</dbReference>
<dbReference type="KEGG" id="lit:FPZ52_09155"/>
<proteinExistence type="predicted"/>
<dbReference type="SUPFAM" id="SSF56300">
    <property type="entry name" value="Metallo-dependent phosphatases"/>
    <property type="match status" value="1"/>
</dbReference>
<dbReference type="Gene3D" id="3.60.21.10">
    <property type="match status" value="1"/>
</dbReference>
<dbReference type="PANTHER" id="PTHR42850">
    <property type="entry name" value="METALLOPHOSPHOESTERASE"/>
    <property type="match status" value="1"/>
</dbReference>